<dbReference type="PROSITE" id="PS50102">
    <property type="entry name" value="RRM"/>
    <property type="match status" value="2"/>
</dbReference>
<feature type="region of interest" description="Disordered" evidence="9">
    <location>
        <begin position="1716"/>
        <end position="1739"/>
    </location>
</feature>
<dbReference type="InterPro" id="IPR052056">
    <property type="entry name" value="Mono-ARTD/PARP"/>
</dbReference>
<organism evidence="14 15">
    <name type="scientific">Branchiostoma belcheri</name>
    <name type="common">Amphioxus</name>
    <dbReference type="NCBI Taxonomy" id="7741"/>
    <lineage>
        <taxon>Eukaryota</taxon>
        <taxon>Metazoa</taxon>
        <taxon>Chordata</taxon>
        <taxon>Cephalochordata</taxon>
        <taxon>Leptocardii</taxon>
        <taxon>Amphioxiformes</taxon>
        <taxon>Branchiostomatidae</taxon>
        <taxon>Branchiostoma</taxon>
    </lineage>
</organism>
<dbReference type="InterPro" id="IPR043472">
    <property type="entry name" value="Macro_dom-like"/>
</dbReference>
<evidence type="ECO:0000256" key="6">
    <source>
        <dbReference type="ARBA" id="ARBA00024347"/>
    </source>
</evidence>
<gene>
    <name evidence="15" type="primary">LOC109477485</name>
</gene>
<feature type="compositionally biased region" description="Pro residues" evidence="9">
    <location>
        <begin position="268"/>
        <end position="278"/>
    </location>
</feature>
<dbReference type="Gene3D" id="3.30.70.330">
    <property type="match status" value="3"/>
</dbReference>
<evidence type="ECO:0000313" key="15">
    <source>
        <dbReference type="RefSeq" id="XP_019634328.1"/>
    </source>
</evidence>
<dbReference type="GO" id="GO:0070212">
    <property type="term" value="P:protein poly-ADP-ribosylation"/>
    <property type="evidence" value="ECO:0007669"/>
    <property type="project" value="TreeGrafter"/>
</dbReference>
<feature type="domain" description="WWE" evidence="11">
    <location>
        <begin position="1842"/>
        <end position="1918"/>
    </location>
</feature>
<dbReference type="RefSeq" id="XP_019634328.1">
    <property type="nucleotide sequence ID" value="XM_019778769.1"/>
</dbReference>
<evidence type="ECO:0000259" key="10">
    <source>
        <dbReference type="PROSITE" id="PS50102"/>
    </source>
</evidence>
<feature type="domain" description="Macro" evidence="13">
    <location>
        <begin position="1310"/>
        <end position="1488"/>
    </location>
</feature>
<evidence type="ECO:0000256" key="7">
    <source>
        <dbReference type="PROSITE-ProRule" id="PRU00176"/>
    </source>
</evidence>
<feature type="compositionally biased region" description="Pro residues" evidence="9">
    <location>
        <begin position="198"/>
        <end position="214"/>
    </location>
</feature>
<dbReference type="GO" id="GO:1990404">
    <property type="term" value="F:NAD+-protein mono-ADP-ribosyltransferase activity"/>
    <property type="evidence" value="ECO:0007669"/>
    <property type="project" value="TreeGrafter"/>
</dbReference>
<proteinExistence type="inferred from homology"/>
<feature type="region of interest" description="Disordered" evidence="9">
    <location>
        <begin position="738"/>
        <end position="774"/>
    </location>
</feature>
<protein>
    <recommendedName>
        <fullName evidence="8">Poly [ADP-ribose] polymerase</fullName>
        <shortName evidence="8">PARP</shortName>
        <ecNumber evidence="8">2.4.2.-</ecNumber>
    </recommendedName>
</protein>
<feature type="domain" description="PARP catalytic" evidence="12">
    <location>
        <begin position="1937"/>
        <end position="2121"/>
    </location>
</feature>
<dbReference type="SMART" id="SM00360">
    <property type="entry name" value="RRM"/>
    <property type="match status" value="3"/>
</dbReference>
<dbReference type="SMART" id="SM00506">
    <property type="entry name" value="A1pp"/>
    <property type="match status" value="3"/>
</dbReference>
<feature type="compositionally biased region" description="Low complexity" evidence="9">
    <location>
        <begin position="247"/>
        <end position="257"/>
    </location>
</feature>
<keyword evidence="7" id="KW-0694">RNA-binding</keyword>
<feature type="domain" description="RRM" evidence="10">
    <location>
        <begin position="648"/>
        <end position="723"/>
    </location>
</feature>
<dbReference type="InterPro" id="IPR002589">
    <property type="entry name" value="Macro_dom"/>
</dbReference>
<dbReference type="Gene3D" id="3.90.228.10">
    <property type="match status" value="1"/>
</dbReference>
<dbReference type="InterPro" id="IPR012317">
    <property type="entry name" value="Poly(ADP-ribose)pol_cat_dom"/>
</dbReference>
<dbReference type="EC" id="2.4.2.-" evidence="8"/>
<reference evidence="15" key="1">
    <citation type="submission" date="2025-08" db="UniProtKB">
        <authorList>
            <consortium name="RefSeq"/>
        </authorList>
    </citation>
    <scope>IDENTIFICATION</scope>
    <source>
        <tissue evidence="15">Gonad</tissue>
    </source>
</reference>
<evidence type="ECO:0000256" key="5">
    <source>
        <dbReference type="ARBA" id="ARBA00023242"/>
    </source>
</evidence>
<evidence type="ECO:0000256" key="2">
    <source>
        <dbReference type="ARBA" id="ARBA00022676"/>
    </source>
</evidence>
<dbReference type="PANTHER" id="PTHR14453:SF102">
    <property type="entry name" value="PROTEIN MONO-ADP-RIBOSYLTRANSFERASE PARP14-LIKE"/>
    <property type="match status" value="1"/>
</dbReference>
<feature type="compositionally biased region" description="Low complexity" evidence="9">
    <location>
        <begin position="360"/>
        <end position="426"/>
    </location>
</feature>
<dbReference type="CDD" id="cd12547">
    <property type="entry name" value="RRM1_2_PAR10"/>
    <property type="match status" value="1"/>
</dbReference>
<dbReference type="SUPFAM" id="SSF52949">
    <property type="entry name" value="Macro domain-like"/>
    <property type="match status" value="3"/>
</dbReference>
<dbReference type="Proteomes" id="UP000515135">
    <property type="component" value="Unplaced"/>
</dbReference>
<dbReference type="CDD" id="cd02903">
    <property type="entry name" value="Macro_BAL-like"/>
    <property type="match status" value="1"/>
</dbReference>
<dbReference type="Pfam" id="PF00644">
    <property type="entry name" value="PARP"/>
    <property type="match status" value="1"/>
</dbReference>
<dbReference type="GeneID" id="109477485"/>
<dbReference type="PANTHER" id="PTHR14453">
    <property type="entry name" value="PARP/ZINC FINGER CCCH TYPE DOMAIN CONTAINING PROTEIN"/>
    <property type="match status" value="1"/>
</dbReference>
<keyword evidence="3 8" id="KW-0808">Transferase</keyword>
<comment type="similarity">
    <text evidence="6">Belongs to the ARTD/PARP family.</text>
</comment>
<dbReference type="GO" id="GO:0005737">
    <property type="term" value="C:cytoplasm"/>
    <property type="evidence" value="ECO:0007669"/>
    <property type="project" value="TreeGrafter"/>
</dbReference>
<evidence type="ECO:0000256" key="3">
    <source>
        <dbReference type="ARBA" id="ARBA00022679"/>
    </source>
</evidence>
<dbReference type="GO" id="GO:0005634">
    <property type="term" value="C:nucleus"/>
    <property type="evidence" value="ECO:0007669"/>
    <property type="project" value="UniProtKB-SubCell"/>
</dbReference>
<feature type="domain" description="RRM" evidence="10">
    <location>
        <begin position="6"/>
        <end position="91"/>
    </location>
</feature>
<dbReference type="PROSITE" id="PS51059">
    <property type="entry name" value="PARP_CATALYTIC"/>
    <property type="match status" value="1"/>
</dbReference>
<dbReference type="InterPro" id="IPR037197">
    <property type="entry name" value="WWE_dom_sf"/>
</dbReference>
<dbReference type="SUPFAM" id="SSF117839">
    <property type="entry name" value="WWE domain"/>
    <property type="match status" value="1"/>
</dbReference>
<dbReference type="GO" id="GO:0003723">
    <property type="term" value="F:RNA binding"/>
    <property type="evidence" value="ECO:0007669"/>
    <property type="project" value="UniProtKB-UniRule"/>
</dbReference>
<keyword evidence="5" id="KW-0539">Nucleus</keyword>
<dbReference type="SUPFAM" id="SSF56399">
    <property type="entry name" value="ADP-ribosylation"/>
    <property type="match status" value="1"/>
</dbReference>
<dbReference type="Pfam" id="PF23085">
    <property type="entry name" value="RRM_PARP14_3"/>
    <property type="match status" value="3"/>
</dbReference>
<dbReference type="Pfam" id="PF01661">
    <property type="entry name" value="Macro"/>
    <property type="match status" value="3"/>
</dbReference>
<dbReference type="InterPro" id="IPR012677">
    <property type="entry name" value="Nucleotide-bd_a/b_plait_sf"/>
</dbReference>
<dbReference type="GO" id="GO:0010629">
    <property type="term" value="P:negative regulation of gene expression"/>
    <property type="evidence" value="ECO:0007669"/>
    <property type="project" value="TreeGrafter"/>
</dbReference>
<feature type="region of interest" description="Disordered" evidence="9">
    <location>
        <begin position="352"/>
        <end position="448"/>
    </location>
</feature>
<evidence type="ECO:0000259" key="13">
    <source>
        <dbReference type="PROSITE" id="PS51154"/>
    </source>
</evidence>
<dbReference type="InterPro" id="IPR034464">
    <property type="entry name" value="PAR10_RRM1_2"/>
</dbReference>
<evidence type="ECO:0000256" key="1">
    <source>
        <dbReference type="ARBA" id="ARBA00004123"/>
    </source>
</evidence>
<dbReference type="GO" id="GO:0003714">
    <property type="term" value="F:transcription corepressor activity"/>
    <property type="evidence" value="ECO:0007669"/>
    <property type="project" value="TreeGrafter"/>
</dbReference>
<feature type="region of interest" description="Disordered" evidence="9">
    <location>
        <begin position="1911"/>
        <end position="1945"/>
    </location>
</feature>
<dbReference type="GO" id="GO:0003950">
    <property type="term" value="F:NAD+ poly-ADP-ribosyltransferase activity"/>
    <property type="evidence" value="ECO:0007669"/>
    <property type="project" value="UniProtKB-UniRule"/>
</dbReference>
<feature type="region of interest" description="Disordered" evidence="9">
    <location>
        <begin position="85"/>
        <end position="304"/>
    </location>
</feature>
<feature type="compositionally biased region" description="Low complexity" evidence="9">
    <location>
        <begin position="188"/>
        <end position="197"/>
    </location>
</feature>
<evidence type="ECO:0000259" key="12">
    <source>
        <dbReference type="PROSITE" id="PS51059"/>
    </source>
</evidence>
<evidence type="ECO:0000256" key="9">
    <source>
        <dbReference type="SAM" id="MobiDB-lite"/>
    </source>
</evidence>
<dbReference type="InterPro" id="IPR004170">
    <property type="entry name" value="WWE_dom"/>
</dbReference>
<dbReference type="Gene3D" id="3.30.720.50">
    <property type="match status" value="1"/>
</dbReference>
<dbReference type="Gene3D" id="3.40.220.10">
    <property type="entry name" value="Leucine Aminopeptidase, subunit E, domain 1"/>
    <property type="match status" value="3"/>
</dbReference>
<dbReference type="OrthoDB" id="10052316at2759"/>
<feature type="compositionally biased region" description="Pro residues" evidence="9">
    <location>
        <begin position="222"/>
        <end position="246"/>
    </location>
</feature>
<dbReference type="PROSITE" id="PS50918">
    <property type="entry name" value="WWE"/>
    <property type="match status" value="1"/>
</dbReference>
<dbReference type="InterPro" id="IPR000504">
    <property type="entry name" value="RRM_dom"/>
</dbReference>
<evidence type="ECO:0000259" key="11">
    <source>
        <dbReference type="PROSITE" id="PS50918"/>
    </source>
</evidence>
<keyword evidence="4 8" id="KW-0520">NAD</keyword>
<evidence type="ECO:0000313" key="14">
    <source>
        <dbReference type="Proteomes" id="UP000515135"/>
    </source>
</evidence>
<dbReference type="CDD" id="cd02907">
    <property type="entry name" value="Macro_Af1521_BAL-like"/>
    <property type="match status" value="1"/>
</dbReference>
<sequence length="2121" mass="231287">MATPGLSIVVSGLPDFPTEETAKDKITLYFQNRSQSSGGDVKNVGVNTATRQAVVTFEEQSVAQNVLAQPVHTLNNTQVQVEPFRVDPAGSEGDGHSNTSQPPQQGLYPNLLLQGTNDTGIAVPQHPPVNPQQPPFEPYQPPVNPQQPPVNPQQPPVNPQQPPFEPYQPLVSPHQSPVNPQQPPVNPQQPLVNQYQPPISPHQPPVSPHQPPLSPHQSPVNPHKPPVTPHQPPVTPPQPPFNPQQPPVNQYQPSVNPHQTLVNQYQPPFNPHQPPFNPHQPHISPQQPPVNPQKQPVDPHMGYNPTYNPAMPGYMAYPGPGPYAAGPGQHPYPGYYGYPPYPAPGTNMPFPQHSTYYSSPGQHPGQNPPHHVWPTSESVVSSSTRKSHKSSAASTVSSRSAATRASSKISKRTSSSSVKPKAVSPSKTRRTENVGRSSTPPGSMVSKSSTLVDDFESVSIRDGSSSKHSYVSSWVSSTVGVPTAGAAVENDCAILVSGFSSPPSKEYLELYFENKKNGGEIKDVQVRGKKAFLSFKDVAAHHKVLSRSHTISGVQVTAEEVPGSVMQLDKTRLLVKGFKDSTTEQLLGLYMESVCGHTRVNRVDYSIQPGVAMVTLDRISNFDQILAKTKTKELEGRTLSIERVRVTDAILVNDLPDNASEDLVKLYFESERNSGGGPVSEVEMNPYRQMAVVHFKNPETVNQVTCRSQKLNNTLITIKPYYECLGDFLDAEEELTDSADPEAMDTSSPVPTVEAPPTARESTTVMEDADDSAGMQKIAKPELEAREKAPSVTEAVKLDRHKLKLLLLSDFASSHPEVDIKIDMEQREVKLTGGNHTVMAAKLHVFETTQNPAEEQVKVSRGVAVFLTTEKGRMHFEGCLQGNQLKVAFVVEEERVNFFALKSEDVEKAKRVMTQCVSESCILVDPDSAEVLKSKEATTLFKNLQGKHLICIHLGKKNVWIVGPPQDMATVKDNIGTYISTNTIITVSVDTSEGCVKFLQEYKKDDIAKVERQHIEQAVKITSRARGGFSIRGTKDGTQEAKRKLEKLVADVKKVSKKITKPGMHKFLTGETGRALLDVAGRENRCLIIPDVPSRGRGGPKTLCSHTTKHGKKLVVVHGDITRHTVDVIVNAANDTLRHGGGVAGAIARAGGPQIQQDCDKYVKDNRPLADGEVMTTKGYNLPCKMVVHAVGPQWSRDMSEVEKQVKEALLKQAVYKSLEAAKDNHSIAIPGISSGIYGYPMNLCAAAILDSVQSFFQVNNNCTLTEVHLIEMDSRKADAFQDEFVKRFGKDKLTIPGHERRGGAASTGAANNILSGPGGVKILLKQGDITKEQVDVLVNTTGTNLALTGGGVNSAFGRAGGSQLQQLCNNHGQAKPGEVVATQSAGRLNCSQVYHAVLYGMTDKNPQEKLIFKCLSNASQSGHRSIAFPAIGTGNMGFRRDEVARSMYDAILGFYYRNSRCSVKDIRIIVFDQPTVKAFEKELKDRQEGRKTTPVAAVPTSGGKGTEIYSAVRKPQAGVQEMDMAAVTVQVRTGDITGERVDAIVNPTRNDLGLGGGMAQVVSNAAGPGLQMECQQYIMQNGNLRDGSVVVTGGHNLPCSNVLHLTSPNREDQLRGYVKKVLVVAEQKNMQSVTFPALGTGGFNIGPDKSAFCMLGGIADFVRDCSPANVKEVRITIFQHQMLQDFHTEMDRRAAMNGHGTNVFKRAARWLGIGSSDADNSSSRPSPAPRPAGNVSFPASTSKELTLLLFGPDQDRIDRTRKAVDSIVVKNCQEQKIENPAVTMLTAQEARMIHTYGEDRDVVVKKGSGVDCLIIQGVIHDVTEVLKKIWTVLNAKVAEQRDLEKAHSVQKDAQWSYVVAQGREQKIHPNANAKIEAAYKAKKSSVKYDDDNEDCEIDFKAMRVTMKPSKRSFPVQRRDKRAEVVTSAVPSHWDPQPTDPKSKKPKLCHLVKLKSSSTEYNTVSRKFGLGNIMSIERVQNPTLWNQYCAQKQKISQKNPGQNVEQELWHGSSSDSCVKIYTNGFNRSYAGLGSIGKGTYFAVNSSYSANGYASPDASGHKRLFLAKVLTGLSTPGNPSMNMPPARPGGGPLDTYDSTSGGNIFCVFHDAQAYPEYLITFT</sequence>
<dbReference type="CDD" id="cd01439">
    <property type="entry name" value="TCCD_inducible_PARP_like"/>
    <property type="match status" value="1"/>
</dbReference>
<feature type="domain" description="Macro" evidence="13">
    <location>
        <begin position="1517"/>
        <end position="1695"/>
    </location>
</feature>
<feature type="compositionally biased region" description="Polar residues" evidence="9">
    <location>
        <begin position="434"/>
        <end position="448"/>
    </location>
</feature>
<name>A0A6P4ZCD5_BRABE</name>
<feature type="compositionally biased region" description="Pro residues" evidence="9">
    <location>
        <begin position="125"/>
        <end position="166"/>
    </location>
</feature>
<feature type="compositionally biased region" description="Low complexity" evidence="9">
    <location>
        <begin position="1716"/>
        <end position="1726"/>
    </location>
</feature>
<keyword evidence="14" id="KW-1185">Reference proteome</keyword>
<dbReference type="KEGG" id="bbel:109477485"/>
<accession>A0A6P4ZCD5</accession>
<evidence type="ECO:0000256" key="4">
    <source>
        <dbReference type="ARBA" id="ARBA00023027"/>
    </source>
</evidence>
<keyword evidence="2 8" id="KW-0328">Glycosyltransferase</keyword>
<dbReference type="PROSITE" id="PS51154">
    <property type="entry name" value="MACRO"/>
    <property type="match status" value="3"/>
</dbReference>
<evidence type="ECO:0000256" key="8">
    <source>
        <dbReference type="RuleBase" id="RU362114"/>
    </source>
</evidence>
<comment type="subcellular location">
    <subcellularLocation>
        <location evidence="1">Nucleus</location>
    </subcellularLocation>
</comment>
<feature type="domain" description="Macro" evidence="13">
    <location>
        <begin position="1101"/>
        <end position="1289"/>
    </location>
</feature>